<dbReference type="InterPro" id="IPR031571">
    <property type="entry name" value="RcpC_dom"/>
</dbReference>
<dbReference type="Proteomes" id="UP000295131">
    <property type="component" value="Unassembled WGS sequence"/>
</dbReference>
<dbReference type="SMART" id="SM00858">
    <property type="entry name" value="SAF"/>
    <property type="match status" value="1"/>
</dbReference>
<organism evidence="2 3">
    <name type="scientific">Pseudohoeflea suaedae</name>
    <dbReference type="NCBI Taxonomy" id="877384"/>
    <lineage>
        <taxon>Bacteria</taxon>
        <taxon>Pseudomonadati</taxon>
        <taxon>Pseudomonadota</taxon>
        <taxon>Alphaproteobacteria</taxon>
        <taxon>Hyphomicrobiales</taxon>
        <taxon>Rhizobiaceae</taxon>
        <taxon>Pseudohoeflea</taxon>
    </lineage>
</organism>
<dbReference type="Pfam" id="PF08666">
    <property type="entry name" value="SAF"/>
    <property type="match status" value="1"/>
</dbReference>
<evidence type="ECO:0000259" key="1">
    <source>
        <dbReference type="SMART" id="SM00858"/>
    </source>
</evidence>
<gene>
    <name evidence="2" type="primary">cpaB</name>
    <name evidence="2" type="ORF">E2A64_01940</name>
</gene>
<dbReference type="AlphaFoldDB" id="A0A4R5PLW3"/>
<protein>
    <submittedName>
        <fullName evidence="2">Flp pilus assembly protein CpaB</fullName>
    </submittedName>
</protein>
<sequence>MKPARAIIMAIAVLAAALAGYLALKLTQQPAVVAEAPEKIIEKVPTVEILVAKESMPVGARLNEELLEWKGWPEDALVEGLIRQDERPQAISELNGSVVRLPMFVGEPVRGEKIVDSSARVMSALLPAGKRAIATEISVATSAGGFILPNDRVDVIMVRRSTGSDGYLTEVILSNIRVLAIDQRIEENPDGSRTAVGSTATLELSPDQAKIITVAQQLADRLTLSLRSVADAQEPNAGGADYLLSGDSGSGAIKVFRSGAVTDVTPAN</sequence>
<feature type="domain" description="SAF" evidence="1">
    <location>
        <begin position="47"/>
        <end position="115"/>
    </location>
</feature>
<keyword evidence="3" id="KW-1185">Reference proteome</keyword>
<proteinExistence type="predicted"/>
<dbReference type="Pfam" id="PF16976">
    <property type="entry name" value="RcpC"/>
    <property type="match status" value="1"/>
</dbReference>
<evidence type="ECO:0000313" key="3">
    <source>
        <dbReference type="Proteomes" id="UP000295131"/>
    </source>
</evidence>
<dbReference type="NCBIfam" id="TIGR03177">
    <property type="entry name" value="pilus_cpaB"/>
    <property type="match status" value="1"/>
</dbReference>
<dbReference type="InterPro" id="IPR013974">
    <property type="entry name" value="SAF"/>
</dbReference>
<comment type="caution">
    <text evidence="2">The sequence shown here is derived from an EMBL/GenBank/DDBJ whole genome shotgun (WGS) entry which is preliminary data.</text>
</comment>
<dbReference type="RefSeq" id="WP_133282760.1">
    <property type="nucleotide sequence ID" value="NZ_SMSI01000001.1"/>
</dbReference>
<dbReference type="OrthoDB" id="163768at2"/>
<reference evidence="2 3" key="1">
    <citation type="journal article" date="2013" name="Int. J. Syst. Evol. Microbiol.">
        <title>Hoeflea suaedae sp. nov., an endophytic bacterium isolated from the root of the halophyte Suaeda maritima.</title>
        <authorList>
            <person name="Chung E.J."/>
            <person name="Park J.A."/>
            <person name="Pramanik P."/>
            <person name="Bibi F."/>
            <person name="Jeon C.O."/>
            <person name="Chung Y.R."/>
        </authorList>
    </citation>
    <scope>NUCLEOTIDE SEQUENCE [LARGE SCALE GENOMIC DNA]</scope>
    <source>
        <strain evidence="2 3">YC6898</strain>
    </source>
</reference>
<name>A0A4R5PLW3_9HYPH</name>
<dbReference type="CDD" id="cd11614">
    <property type="entry name" value="SAF_CpaB_FlgA_like"/>
    <property type="match status" value="1"/>
</dbReference>
<dbReference type="InterPro" id="IPR017592">
    <property type="entry name" value="Pilus_assmbl_Flp-typ_CpaB"/>
</dbReference>
<accession>A0A4R5PLW3</accession>
<dbReference type="EMBL" id="SMSI01000001">
    <property type="protein sequence ID" value="TDH37923.1"/>
    <property type="molecule type" value="Genomic_DNA"/>
</dbReference>
<evidence type="ECO:0000313" key="2">
    <source>
        <dbReference type="EMBL" id="TDH37923.1"/>
    </source>
</evidence>